<dbReference type="Gene3D" id="3.30.465.10">
    <property type="match status" value="1"/>
</dbReference>
<comment type="cofactor">
    <cofactor evidence="1">
        <name>FAD</name>
        <dbReference type="ChEBI" id="CHEBI:57692"/>
    </cofactor>
</comment>
<evidence type="ECO:0000256" key="3">
    <source>
        <dbReference type="ARBA" id="ARBA00022630"/>
    </source>
</evidence>
<evidence type="ECO:0000256" key="4">
    <source>
        <dbReference type="ARBA" id="ARBA00022729"/>
    </source>
</evidence>
<dbReference type="InterPro" id="IPR016167">
    <property type="entry name" value="FAD-bd_PCMH_sub1"/>
</dbReference>
<dbReference type="Pfam" id="PF01565">
    <property type="entry name" value="FAD_binding_4"/>
    <property type="match status" value="1"/>
</dbReference>
<keyword evidence="5" id="KW-0274">FAD</keyword>
<dbReference type="InterPro" id="IPR016166">
    <property type="entry name" value="FAD-bd_PCMH"/>
</dbReference>
<gene>
    <name evidence="8" type="ORF">Sjap_018141</name>
</gene>
<organism evidence="8 9">
    <name type="scientific">Stephania japonica</name>
    <dbReference type="NCBI Taxonomy" id="461633"/>
    <lineage>
        <taxon>Eukaryota</taxon>
        <taxon>Viridiplantae</taxon>
        <taxon>Streptophyta</taxon>
        <taxon>Embryophyta</taxon>
        <taxon>Tracheophyta</taxon>
        <taxon>Spermatophyta</taxon>
        <taxon>Magnoliopsida</taxon>
        <taxon>Ranunculales</taxon>
        <taxon>Menispermaceae</taxon>
        <taxon>Menispermoideae</taxon>
        <taxon>Cissampelideae</taxon>
        <taxon>Stephania</taxon>
    </lineage>
</organism>
<keyword evidence="9" id="KW-1185">Reference proteome</keyword>
<keyword evidence="6" id="KW-0325">Glycoprotein</keyword>
<dbReference type="InterPro" id="IPR016169">
    <property type="entry name" value="FAD-bd_PCMH_sub2"/>
</dbReference>
<proteinExistence type="inferred from homology"/>
<dbReference type="InterPro" id="IPR036318">
    <property type="entry name" value="FAD-bd_PCMH-like_sf"/>
</dbReference>
<name>A0AAP0NMU5_9MAGN</name>
<dbReference type="PANTHER" id="PTHR32448">
    <property type="entry name" value="OS08G0158400 PROTEIN"/>
    <property type="match status" value="1"/>
</dbReference>
<sequence>MCRYAHANKKGKHKAKKEMESSNHAILYLFTFLVLTTQWKASSASSDDFPQCLATNSNGSKPQVYIPNNPSYLTILHSSINNLRFATPETPKPQFIITPDNDSQVQAVVICSKRYGLNIKVRSGGHDFEGSSSTSNVPFVLIDLINLHAIDIDVKDNSAWVQAGATLGEVYYRVAERSPVHGFPAGGCPTVGVGGHISGGGFGPMVRKYGMSADHVLDARLINAKGEILNRETMGEDLFWAIRGGGVSSFGVLLAWKIKLVAVPPTVAVCVVAKTLEQGATDVVHKWQSVASYGVPKEIFIGLHVGVVNKNSNATNGVGRTVQATFQILFLGPTENLVYVMGKSFPELGMEQKDCKEMSWVESTVRFAGFPSGTPVDILLNRSALPKTTFKAKSDFVTEPIPKSGLEGIWKRFLKEERPEMVIGVWGGKVNEIADDKIAFPHRAGNMYLIDHVTNWDGKEGPEASNKHIAWIRELHEYMTPYVSKSPRTAFLNYKDLDLGRIGGSTYSDPKIWGEMYFKSNFKRLVKVKSMVDPDNFFSGEQNIPPTITY</sequence>
<dbReference type="InterPro" id="IPR006094">
    <property type="entry name" value="Oxid_FAD_bind_N"/>
</dbReference>
<evidence type="ECO:0000256" key="5">
    <source>
        <dbReference type="ARBA" id="ARBA00022827"/>
    </source>
</evidence>
<keyword evidence="3" id="KW-0285">Flavoprotein</keyword>
<evidence type="ECO:0000256" key="6">
    <source>
        <dbReference type="ARBA" id="ARBA00023180"/>
    </source>
</evidence>
<comment type="similarity">
    <text evidence="2">Belongs to the oxygen-dependent FAD-linked oxidoreductase family.</text>
</comment>
<reference evidence="8 9" key="1">
    <citation type="submission" date="2024-01" db="EMBL/GenBank/DDBJ databases">
        <title>Genome assemblies of Stephania.</title>
        <authorList>
            <person name="Yang L."/>
        </authorList>
    </citation>
    <scope>NUCLEOTIDE SEQUENCE [LARGE SCALE GENOMIC DNA]</scope>
    <source>
        <strain evidence="8">QJT</strain>
        <tissue evidence="8">Leaf</tissue>
    </source>
</reference>
<accession>A0AAP0NMU5</accession>
<protein>
    <recommendedName>
        <fullName evidence="7">FAD-binding PCMH-type domain-containing protein</fullName>
    </recommendedName>
</protein>
<feature type="domain" description="FAD-binding PCMH-type" evidence="7">
    <location>
        <begin position="89"/>
        <end position="263"/>
    </location>
</feature>
<evidence type="ECO:0000259" key="7">
    <source>
        <dbReference type="PROSITE" id="PS51387"/>
    </source>
</evidence>
<dbReference type="GO" id="GO:0016491">
    <property type="term" value="F:oxidoreductase activity"/>
    <property type="evidence" value="ECO:0007669"/>
    <property type="project" value="InterPro"/>
</dbReference>
<evidence type="ECO:0000313" key="9">
    <source>
        <dbReference type="Proteomes" id="UP001417504"/>
    </source>
</evidence>
<dbReference type="InterPro" id="IPR012951">
    <property type="entry name" value="BBE"/>
</dbReference>
<dbReference type="PROSITE" id="PS51387">
    <property type="entry name" value="FAD_PCMH"/>
    <property type="match status" value="1"/>
</dbReference>
<dbReference type="SUPFAM" id="SSF56176">
    <property type="entry name" value="FAD-binding/transporter-associated domain-like"/>
    <property type="match status" value="1"/>
</dbReference>
<comment type="caution">
    <text evidence="8">The sequence shown here is derived from an EMBL/GenBank/DDBJ whole genome shotgun (WGS) entry which is preliminary data.</text>
</comment>
<evidence type="ECO:0000313" key="8">
    <source>
        <dbReference type="EMBL" id="KAK9110081.1"/>
    </source>
</evidence>
<keyword evidence="4" id="KW-0732">Signal</keyword>
<dbReference type="AlphaFoldDB" id="A0AAP0NMU5"/>
<evidence type="ECO:0000256" key="1">
    <source>
        <dbReference type="ARBA" id="ARBA00001974"/>
    </source>
</evidence>
<dbReference type="GO" id="GO:0071949">
    <property type="term" value="F:FAD binding"/>
    <property type="evidence" value="ECO:0007669"/>
    <property type="project" value="InterPro"/>
</dbReference>
<evidence type="ECO:0000256" key="2">
    <source>
        <dbReference type="ARBA" id="ARBA00005466"/>
    </source>
</evidence>
<dbReference type="Gene3D" id="3.30.43.10">
    <property type="entry name" value="Uridine Diphospho-n-acetylenolpyruvylglucosamine Reductase, domain 2"/>
    <property type="match status" value="1"/>
</dbReference>
<dbReference type="EMBL" id="JBBNAE010000007">
    <property type="protein sequence ID" value="KAK9110081.1"/>
    <property type="molecule type" value="Genomic_DNA"/>
</dbReference>
<dbReference type="Gene3D" id="3.40.462.20">
    <property type="match status" value="1"/>
</dbReference>
<dbReference type="Pfam" id="PF08031">
    <property type="entry name" value="BBE"/>
    <property type="match status" value="1"/>
</dbReference>
<dbReference type="Proteomes" id="UP001417504">
    <property type="component" value="Unassembled WGS sequence"/>
</dbReference>